<name>A0A4R6RSD6_9MICO</name>
<comment type="caution">
    <text evidence="1">The sequence shown here is derived from an EMBL/GenBank/DDBJ whole genome shotgun (WGS) entry which is preliminary data.</text>
</comment>
<dbReference type="AlphaFoldDB" id="A0A4R6RSD6"/>
<dbReference type="RefSeq" id="WP_133617625.1">
    <property type="nucleotide sequence ID" value="NZ_SNYA01000008.1"/>
</dbReference>
<dbReference type="EMBL" id="SNYA01000008">
    <property type="protein sequence ID" value="TDP89773.1"/>
    <property type="molecule type" value="Genomic_DNA"/>
</dbReference>
<gene>
    <name evidence="1" type="ORF">EDF62_3070</name>
</gene>
<keyword evidence="2" id="KW-1185">Reference proteome</keyword>
<dbReference type="GO" id="GO:0016810">
    <property type="term" value="F:hydrolase activity, acting on carbon-nitrogen (but not peptide) bonds"/>
    <property type="evidence" value="ECO:0007669"/>
    <property type="project" value="InterPro"/>
</dbReference>
<reference evidence="1 2" key="1">
    <citation type="submission" date="2019-03" db="EMBL/GenBank/DDBJ databases">
        <title>Genomic analyses of the natural microbiome of Caenorhabditis elegans.</title>
        <authorList>
            <person name="Samuel B."/>
        </authorList>
    </citation>
    <scope>NUCLEOTIDE SEQUENCE [LARGE SCALE GENOMIC DNA]</scope>
    <source>
        <strain evidence="1 2">JUb18</strain>
    </source>
</reference>
<protein>
    <submittedName>
        <fullName evidence="1">Uncharacterized protein</fullName>
    </submittedName>
</protein>
<accession>A0A4R6RSD6</accession>
<evidence type="ECO:0000313" key="2">
    <source>
        <dbReference type="Proteomes" id="UP000295601"/>
    </source>
</evidence>
<dbReference type="Proteomes" id="UP000295601">
    <property type="component" value="Unassembled WGS sequence"/>
</dbReference>
<sequence length="92" mass="10259">MSLFLDVVDAQSEAVAERIHAIAELRESVDLVSSAAKDLPELMRILDHTQMHVHAARRAVVREAWVTGRSTNEVAQALRINVADVLARYPKE</sequence>
<dbReference type="Gene3D" id="2.30.40.10">
    <property type="entry name" value="Urease, subunit C, domain 1"/>
    <property type="match status" value="1"/>
</dbReference>
<organism evidence="1 2">
    <name type="scientific">Leucobacter luti</name>
    <dbReference type="NCBI Taxonomy" id="340320"/>
    <lineage>
        <taxon>Bacteria</taxon>
        <taxon>Bacillati</taxon>
        <taxon>Actinomycetota</taxon>
        <taxon>Actinomycetes</taxon>
        <taxon>Micrococcales</taxon>
        <taxon>Microbacteriaceae</taxon>
        <taxon>Leucobacter</taxon>
    </lineage>
</organism>
<dbReference type="InterPro" id="IPR011059">
    <property type="entry name" value="Metal-dep_hydrolase_composite"/>
</dbReference>
<proteinExistence type="predicted"/>
<evidence type="ECO:0000313" key="1">
    <source>
        <dbReference type="EMBL" id="TDP89773.1"/>
    </source>
</evidence>